<dbReference type="Proteomes" id="UP000593580">
    <property type="component" value="Chromosome"/>
</dbReference>
<evidence type="ECO:0000313" key="1">
    <source>
        <dbReference type="EMBL" id="QOP45251.1"/>
    </source>
</evidence>
<accession>A0A7M1B6C6</accession>
<dbReference type="Pfam" id="PF03783">
    <property type="entry name" value="CsgG"/>
    <property type="match status" value="1"/>
</dbReference>
<reference evidence="1 2" key="1">
    <citation type="submission" date="2019-07" db="EMBL/GenBank/DDBJ databases">
        <title>Sulfurimonas paralvinellae sp. nov., a novel mesophilic, hydrogen- and sulfur-oxidizing chemolithoautotroph within the Epsilonproteo- bacteria isolated from a deep-sea hydrothermal vent polychaete nest, reclassification of Thiomicrospira denitrificans as Sulfurimonas denitrificans comb. nov. and emended description of the genus Sulfurimonas.</title>
        <authorList>
            <person name="Wang S."/>
            <person name="Jiang L."/>
            <person name="Shao Z."/>
        </authorList>
    </citation>
    <scope>NUCLEOTIDE SEQUENCE [LARGE SCALE GENOMIC DNA]</scope>
    <source>
        <strain evidence="1 2">GO25</strain>
    </source>
</reference>
<dbReference type="AlphaFoldDB" id="A0A7M1B6C6"/>
<gene>
    <name evidence="1" type="ORF">FM071_02715</name>
</gene>
<dbReference type="InterPro" id="IPR011990">
    <property type="entry name" value="TPR-like_helical_dom_sf"/>
</dbReference>
<organism evidence="1 2">
    <name type="scientific">Sulfurimonas paralvinellae</name>
    <dbReference type="NCBI Taxonomy" id="317658"/>
    <lineage>
        <taxon>Bacteria</taxon>
        <taxon>Pseudomonadati</taxon>
        <taxon>Campylobacterota</taxon>
        <taxon>Epsilonproteobacteria</taxon>
        <taxon>Campylobacterales</taxon>
        <taxon>Sulfurimonadaceae</taxon>
        <taxon>Sulfurimonas</taxon>
    </lineage>
</organism>
<keyword evidence="2" id="KW-1185">Reference proteome</keyword>
<protein>
    <recommendedName>
        <fullName evidence="3">Curli production assembly/transport component CsgG</fullName>
    </recommendedName>
</protein>
<sequence length="333" mass="38034">MQIFGYFVFLILLMSFSGCSQQVRIKALEPAKVDRISQTKKIAVLHFKNDRVGLARKIEAKLASFKIDNKKYFTIVSRNDFNTIINEQKLQSSGLVDEEGSVKVGEIIGAQAIISGDVRRPAKQDSYFYEPRVRCANAKCSELSYYNVRCMKRVVSLAAEVRVVDVSHGDIIYADTLSRNRVFKHCSDDSRALPSTSMVAQQLAQNIADDFTYQLTPHYRSFSVTLLDDPDLDYTSQQKKLLKVSLEYIEQGRYDKAEQFLTRLIDSTGGKSYVAFYNLGVIKEAQGKYKEAKEYYEYADNLMVEPVEEINAAVVRINRLIAKREKTMEQLNR</sequence>
<dbReference type="Gene3D" id="1.25.40.10">
    <property type="entry name" value="Tetratricopeptide repeat domain"/>
    <property type="match status" value="1"/>
</dbReference>
<evidence type="ECO:0008006" key="3">
    <source>
        <dbReference type="Google" id="ProtNLM"/>
    </source>
</evidence>
<dbReference type="Pfam" id="PF13181">
    <property type="entry name" value="TPR_8"/>
    <property type="match status" value="1"/>
</dbReference>
<evidence type="ECO:0000313" key="2">
    <source>
        <dbReference type="Proteomes" id="UP000593580"/>
    </source>
</evidence>
<dbReference type="EMBL" id="CP041406">
    <property type="protein sequence ID" value="QOP45251.1"/>
    <property type="molecule type" value="Genomic_DNA"/>
</dbReference>
<dbReference type="KEGG" id="spal:FM071_02715"/>
<proteinExistence type="predicted"/>
<dbReference type="Gene3D" id="3.40.50.10610">
    <property type="entry name" value="ABC-type transport auxiliary lipoprotein component"/>
    <property type="match status" value="1"/>
</dbReference>
<dbReference type="RefSeq" id="WP_193111504.1">
    <property type="nucleotide sequence ID" value="NZ_CP041406.1"/>
</dbReference>
<dbReference type="InterPro" id="IPR019734">
    <property type="entry name" value="TPR_rpt"/>
</dbReference>
<name>A0A7M1B6C6_9BACT</name>
<dbReference type="GO" id="GO:0030288">
    <property type="term" value="C:outer membrane-bounded periplasmic space"/>
    <property type="evidence" value="ECO:0007669"/>
    <property type="project" value="InterPro"/>
</dbReference>
<dbReference type="SUPFAM" id="SSF48452">
    <property type="entry name" value="TPR-like"/>
    <property type="match status" value="1"/>
</dbReference>
<dbReference type="InterPro" id="IPR005534">
    <property type="entry name" value="Curli_assmbl/transp-comp_CsgG"/>
</dbReference>